<reference evidence="2" key="1">
    <citation type="journal article" date="2015" name="Nature">
        <title>Complex archaea that bridge the gap between prokaryotes and eukaryotes.</title>
        <authorList>
            <person name="Spang A."/>
            <person name="Saw J.H."/>
            <person name="Jorgensen S.L."/>
            <person name="Zaremba-Niedzwiedzka K."/>
            <person name="Martijn J."/>
            <person name="Lind A.E."/>
            <person name="van Eijk R."/>
            <person name="Schleper C."/>
            <person name="Guy L."/>
            <person name="Ettema T.J."/>
        </authorList>
    </citation>
    <scope>NUCLEOTIDE SEQUENCE</scope>
</reference>
<organism evidence="2">
    <name type="scientific">marine sediment metagenome</name>
    <dbReference type="NCBI Taxonomy" id="412755"/>
    <lineage>
        <taxon>unclassified sequences</taxon>
        <taxon>metagenomes</taxon>
        <taxon>ecological metagenomes</taxon>
    </lineage>
</organism>
<comment type="caution">
    <text evidence="2">The sequence shown here is derived from an EMBL/GenBank/DDBJ whole genome shotgun (WGS) entry which is preliminary data.</text>
</comment>
<sequence length="83" mass="9441">MAVLPDTERGNLHDKFESDSSSRWEIIPLGRSDARGVIDEMDTKLDVFIDGFDTPPSSDIAQLSLRQRLELIRDNLARRLEKA</sequence>
<evidence type="ECO:0000313" key="2">
    <source>
        <dbReference type="EMBL" id="KKL57573.1"/>
    </source>
</evidence>
<dbReference type="EMBL" id="LAZR01030119">
    <property type="protein sequence ID" value="KKL57573.1"/>
    <property type="molecule type" value="Genomic_DNA"/>
</dbReference>
<dbReference type="AlphaFoldDB" id="A0A0F9D747"/>
<gene>
    <name evidence="2" type="ORF">LCGC14_2234060</name>
</gene>
<proteinExistence type="predicted"/>
<evidence type="ECO:0000256" key="1">
    <source>
        <dbReference type="SAM" id="MobiDB-lite"/>
    </source>
</evidence>
<feature type="region of interest" description="Disordered" evidence="1">
    <location>
        <begin position="1"/>
        <end position="21"/>
    </location>
</feature>
<protein>
    <submittedName>
        <fullName evidence="2">Uncharacterized protein</fullName>
    </submittedName>
</protein>
<name>A0A0F9D747_9ZZZZ</name>
<accession>A0A0F9D747</accession>